<dbReference type="STRING" id="1235795.C812_01429"/>
<dbReference type="PANTHER" id="PTHR42711:SF19">
    <property type="entry name" value="DOXORUBICIN RESISTANCE ATP-BINDING PROTEIN DRRA"/>
    <property type="match status" value="1"/>
</dbReference>
<dbReference type="GO" id="GO:0005524">
    <property type="term" value="F:ATP binding"/>
    <property type="evidence" value="ECO:0007669"/>
    <property type="project" value="UniProtKB-KW"/>
</dbReference>
<dbReference type="InterPro" id="IPR050763">
    <property type="entry name" value="ABC_transporter_ATP-binding"/>
</dbReference>
<sequence>MNAIEVDRLYKSFGNQTILNGVDLVVPAGTVFALLGPNGAGKTTLIRILSTLTAPDAGTVRVAGYDVVAEKNEVKRSISLTGQFTAVDEVLTGEENLVMMGRLSGLSARAARLRAMELLEQFDLTAAARKRVKTYSGGIRRRLDLAISLIVSRPVLFLDEPTTGLDTQSRRVLWDGITELAQQGHTIFLTTQYLEEADQLADTVAVLKDGHIVATGTAEELKGQVHSDRVEIRDAEDQLVSRVPTDGTVEDLLRILSTLHAQVPSNARVTIQRPTMDDVYIALTSGEKEVSA</sequence>
<evidence type="ECO:0000256" key="3">
    <source>
        <dbReference type="ARBA" id="ARBA00022840"/>
    </source>
</evidence>
<keyword evidence="3 5" id="KW-0067">ATP-binding</keyword>
<organism evidence="5 6">
    <name type="scientific">Paenibacillus barengoltzii G22</name>
    <dbReference type="NCBI Taxonomy" id="1235795"/>
    <lineage>
        <taxon>Bacteria</taxon>
        <taxon>Bacillati</taxon>
        <taxon>Bacillota</taxon>
        <taxon>Bacilli</taxon>
        <taxon>Bacillales</taxon>
        <taxon>Paenibacillaceae</taxon>
        <taxon>Paenibacillus</taxon>
    </lineage>
</organism>
<dbReference type="SMART" id="SM00382">
    <property type="entry name" value="AAA"/>
    <property type="match status" value="1"/>
</dbReference>
<gene>
    <name evidence="5" type="ORF">C812_01429</name>
</gene>
<dbReference type="RefSeq" id="WP_016311959.1">
    <property type="nucleotide sequence ID" value="NZ_KE159652.1"/>
</dbReference>
<dbReference type="OrthoDB" id="9804819at2"/>
<keyword evidence="2" id="KW-0547">Nucleotide-binding</keyword>
<dbReference type="SUPFAM" id="SSF52540">
    <property type="entry name" value="P-loop containing nucleoside triphosphate hydrolases"/>
    <property type="match status" value="1"/>
</dbReference>
<dbReference type="InterPro" id="IPR027417">
    <property type="entry name" value="P-loop_NTPase"/>
</dbReference>
<reference evidence="5 6" key="1">
    <citation type="submission" date="2013-04" db="EMBL/GenBank/DDBJ databases">
        <title>The Genome Sequence of Paenibacillus barengoltzii G22.</title>
        <authorList>
            <consortium name="The Broad Institute Genomics Platform"/>
            <consortium name="The Broad Institute Genome Sequencing Center for Infectious Disease"/>
            <person name="Earl A."/>
            <person name="Xavier R."/>
            <person name="Elson C."/>
            <person name="Duck W."/>
            <person name="Walker B."/>
            <person name="Young S."/>
            <person name="Zeng Q."/>
            <person name="Gargeya S."/>
            <person name="Fitzgerald M."/>
            <person name="Haas B."/>
            <person name="Abouelleil A."/>
            <person name="Allen A.W."/>
            <person name="Alvarado L."/>
            <person name="Arachchi H.M."/>
            <person name="Berlin A.M."/>
            <person name="Chapman S.B."/>
            <person name="Gainer-Dewar J."/>
            <person name="Goldberg J."/>
            <person name="Griggs A."/>
            <person name="Gujja S."/>
            <person name="Hansen M."/>
            <person name="Howarth C."/>
            <person name="Imamovic A."/>
            <person name="Ireland A."/>
            <person name="Larimer J."/>
            <person name="McCowan C."/>
            <person name="Murphy C."/>
            <person name="Pearson M."/>
            <person name="Poon T.W."/>
            <person name="Priest M."/>
            <person name="Roberts A."/>
            <person name="Saif S."/>
            <person name="Shea T."/>
            <person name="Sisk P."/>
            <person name="Sykes S."/>
            <person name="Wortman J."/>
            <person name="Nusbaum C."/>
            <person name="Birren B."/>
        </authorList>
    </citation>
    <scope>NUCLEOTIDE SEQUENCE [LARGE SCALE GENOMIC DNA]</scope>
    <source>
        <strain evidence="5 6">G22</strain>
    </source>
</reference>
<dbReference type="AlphaFoldDB" id="R9LE93"/>
<dbReference type="GO" id="GO:0016887">
    <property type="term" value="F:ATP hydrolysis activity"/>
    <property type="evidence" value="ECO:0007669"/>
    <property type="project" value="InterPro"/>
</dbReference>
<dbReference type="EMBL" id="ASSZ01000013">
    <property type="protein sequence ID" value="EOS57109.1"/>
    <property type="molecule type" value="Genomic_DNA"/>
</dbReference>
<evidence type="ECO:0000256" key="2">
    <source>
        <dbReference type="ARBA" id="ARBA00022741"/>
    </source>
</evidence>
<dbReference type="PANTHER" id="PTHR42711">
    <property type="entry name" value="ABC TRANSPORTER ATP-BINDING PROTEIN"/>
    <property type="match status" value="1"/>
</dbReference>
<evidence type="ECO:0000256" key="1">
    <source>
        <dbReference type="ARBA" id="ARBA00022448"/>
    </source>
</evidence>
<name>R9LE93_9BACL</name>
<evidence type="ECO:0000313" key="6">
    <source>
        <dbReference type="Proteomes" id="UP000019598"/>
    </source>
</evidence>
<comment type="caution">
    <text evidence="5">The sequence shown here is derived from an EMBL/GenBank/DDBJ whole genome shotgun (WGS) entry which is preliminary data.</text>
</comment>
<dbReference type="PATRIC" id="fig|1235795.3.peg.1392"/>
<dbReference type="InterPro" id="IPR003593">
    <property type="entry name" value="AAA+_ATPase"/>
</dbReference>
<evidence type="ECO:0000259" key="4">
    <source>
        <dbReference type="PROSITE" id="PS50893"/>
    </source>
</evidence>
<protein>
    <submittedName>
        <fullName evidence="5">Daunorubicin resistance ABC transporter, ATP-binding protein</fullName>
    </submittedName>
</protein>
<keyword evidence="1" id="KW-0813">Transport</keyword>
<dbReference type="InterPro" id="IPR003439">
    <property type="entry name" value="ABC_transporter-like_ATP-bd"/>
</dbReference>
<proteinExistence type="predicted"/>
<dbReference type="HOGENOM" id="CLU_000604_1_2_9"/>
<dbReference type="PROSITE" id="PS50893">
    <property type="entry name" value="ABC_TRANSPORTER_2"/>
    <property type="match status" value="1"/>
</dbReference>
<evidence type="ECO:0000313" key="5">
    <source>
        <dbReference type="EMBL" id="EOS57109.1"/>
    </source>
</evidence>
<accession>R9LE93</accession>
<dbReference type="Pfam" id="PF00005">
    <property type="entry name" value="ABC_tran"/>
    <property type="match status" value="1"/>
</dbReference>
<dbReference type="Proteomes" id="UP000019598">
    <property type="component" value="Unassembled WGS sequence"/>
</dbReference>
<dbReference type="GeneID" id="43344474"/>
<dbReference type="Gene3D" id="3.40.50.300">
    <property type="entry name" value="P-loop containing nucleotide triphosphate hydrolases"/>
    <property type="match status" value="1"/>
</dbReference>
<feature type="domain" description="ABC transporter" evidence="4">
    <location>
        <begin position="4"/>
        <end position="234"/>
    </location>
</feature>